<evidence type="ECO:0000256" key="4">
    <source>
        <dbReference type="ARBA" id="ARBA00017462"/>
    </source>
</evidence>
<comment type="similarity">
    <text evidence="9">Belongs to the peroxiredoxin family. Prx6 subfamily.</text>
</comment>
<keyword evidence="5" id="KW-0575">Peroxidase</keyword>
<dbReference type="Pfam" id="PF00578">
    <property type="entry name" value="AhpC-TSA"/>
    <property type="match status" value="1"/>
</dbReference>
<comment type="catalytic activity">
    <reaction evidence="11">
        <text>a hydroperoxide + NADH + H(+) = an alcohol + NAD(+) + H2O</text>
        <dbReference type="Rhea" id="RHEA:62628"/>
        <dbReference type="ChEBI" id="CHEBI:15377"/>
        <dbReference type="ChEBI" id="CHEBI:15378"/>
        <dbReference type="ChEBI" id="CHEBI:30879"/>
        <dbReference type="ChEBI" id="CHEBI:35924"/>
        <dbReference type="ChEBI" id="CHEBI:57540"/>
        <dbReference type="ChEBI" id="CHEBI:57945"/>
        <dbReference type="EC" id="1.11.1.26"/>
    </reaction>
</comment>
<dbReference type="PIRSF" id="PIRSF000239">
    <property type="entry name" value="AHPC"/>
    <property type="match status" value="1"/>
</dbReference>
<comment type="similarity">
    <text evidence="1">Belongs to the peroxiredoxin family. AhpC/Prx1 subfamily.</text>
</comment>
<evidence type="ECO:0000313" key="15">
    <source>
        <dbReference type="Proteomes" id="UP000295733"/>
    </source>
</evidence>
<dbReference type="InterPro" id="IPR024706">
    <property type="entry name" value="Peroxiredoxin_AhpC-typ"/>
</dbReference>
<evidence type="ECO:0000259" key="13">
    <source>
        <dbReference type="PROSITE" id="PS51352"/>
    </source>
</evidence>
<dbReference type="Gene3D" id="3.40.30.10">
    <property type="entry name" value="Glutaredoxin"/>
    <property type="match status" value="1"/>
</dbReference>
<dbReference type="EMBL" id="SLXL01000001">
    <property type="protein sequence ID" value="TCP27169.1"/>
    <property type="molecule type" value="Genomic_DNA"/>
</dbReference>
<organism evidence="14 15">
    <name type="scientific">Rhodovulum adriaticum</name>
    <name type="common">Rhodopseudomonas adriatica</name>
    <dbReference type="NCBI Taxonomy" id="35804"/>
    <lineage>
        <taxon>Bacteria</taxon>
        <taxon>Pseudomonadati</taxon>
        <taxon>Pseudomonadota</taxon>
        <taxon>Alphaproteobacteria</taxon>
        <taxon>Rhodobacterales</taxon>
        <taxon>Paracoccaceae</taxon>
        <taxon>Rhodovulum</taxon>
    </lineage>
</organism>
<dbReference type="GO" id="GO:0005829">
    <property type="term" value="C:cytosol"/>
    <property type="evidence" value="ECO:0007669"/>
    <property type="project" value="TreeGrafter"/>
</dbReference>
<dbReference type="PROSITE" id="PS51352">
    <property type="entry name" value="THIOREDOXIN_2"/>
    <property type="match status" value="1"/>
</dbReference>
<dbReference type="GO" id="GO:0045454">
    <property type="term" value="P:cell redox homeostasis"/>
    <property type="evidence" value="ECO:0007669"/>
    <property type="project" value="TreeGrafter"/>
</dbReference>
<evidence type="ECO:0000256" key="1">
    <source>
        <dbReference type="ARBA" id="ARBA00009796"/>
    </source>
</evidence>
<dbReference type="PANTHER" id="PTHR10681">
    <property type="entry name" value="THIOREDOXIN PEROXIDASE"/>
    <property type="match status" value="1"/>
</dbReference>
<accession>A0A4R2NY28</accession>
<comment type="caution">
    <text evidence="14">The sequence shown here is derived from an EMBL/GenBank/DDBJ whole genome shotgun (WGS) entry which is preliminary data.</text>
</comment>
<feature type="active site" description="Cysteine sulfenic acid (-SOH) intermediate; for peroxidase activity" evidence="12">
    <location>
        <position position="45"/>
    </location>
</feature>
<dbReference type="CDD" id="cd03016">
    <property type="entry name" value="PRX_1cys"/>
    <property type="match status" value="1"/>
</dbReference>
<evidence type="ECO:0000256" key="2">
    <source>
        <dbReference type="ARBA" id="ARBA00011654"/>
    </source>
</evidence>
<dbReference type="InterPro" id="IPR000866">
    <property type="entry name" value="AhpC/TSA"/>
</dbReference>
<dbReference type="GO" id="GO:0102039">
    <property type="term" value="F:NADH-dependent peroxiredoxin activity"/>
    <property type="evidence" value="ECO:0007669"/>
    <property type="project" value="UniProtKB-EC"/>
</dbReference>
<keyword evidence="7" id="KW-0560">Oxidoreductase</keyword>
<evidence type="ECO:0000256" key="9">
    <source>
        <dbReference type="ARBA" id="ARBA00025719"/>
    </source>
</evidence>
<dbReference type="FunFam" id="3.40.30.10:FF:000011">
    <property type="entry name" value="Peroxiredoxin PRX1"/>
    <property type="match status" value="1"/>
</dbReference>
<name>A0A4R2NY28_RHOAD</name>
<keyword evidence="6" id="KW-0049">Antioxidant</keyword>
<evidence type="ECO:0000256" key="6">
    <source>
        <dbReference type="ARBA" id="ARBA00022862"/>
    </source>
</evidence>
<dbReference type="InterPro" id="IPR013766">
    <property type="entry name" value="Thioredoxin_domain"/>
</dbReference>
<comment type="subunit">
    <text evidence="2">Homodimer; disulfide-linked, upon oxidation. 5 homodimers assemble to form a ring-like decamer.</text>
</comment>
<dbReference type="Proteomes" id="UP000295733">
    <property type="component" value="Unassembled WGS sequence"/>
</dbReference>
<evidence type="ECO:0000256" key="10">
    <source>
        <dbReference type="ARBA" id="ARBA00032077"/>
    </source>
</evidence>
<evidence type="ECO:0000256" key="3">
    <source>
        <dbReference type="ARBA" id="ARBA00013021"/>
    </source>
</evidence>
<dbReference type="OrthoDB" id="9812811at2"/>
<keyword evidence="15" id="KW-1185">Reference proteome</keyword>
<dbReference type="InterPro" id="IPR036249">
    <property type="entry name" value="Thioredoxin-like_sf"/>
</dbReference>
<keyword evidence="8" id="KW-0676">Redox-active center</keyword>
<dbReference type="Gene3D" id="3.30.1020.10">
    <property type="entry name" value="Antioxidant, Horf6, Chain A, domain2"/>
    <property type="match status" value="1"/>
</dbReference>
<dbReference type="GO" id="GO:0008379">
    <property type="term" value="F:thioredoxin peroxidase activity"/>
    <property type="evidence" value="ECO:0007669"/>
    <property type="project" value="TreeGrafter"/>
</dbReference>
<dbReference type="PANTHER" id="PTHR10681:SF121">
    <property type="entry name" value="ALKYL HYDROPEROXIDE REDUCTASE C"/>
    <property type="match status" value="1"/>
</dbReference>
<sequence>MTLRINDIAPNFTADTTEGQIDFHEWIGDSYAVLFSHPADFTPVCTTEFAAAAKLADEFAKRNTKVIGISMDTVEEHLKWKSDVEQYAGTKMAFPIIADDKFKVAQLYDMLPADAYSADGTADGQTATVRTTFIINPDKKIELMLIYPMTVGRNFDEILRALDAIQNNKANPVATPADWRPGDDMIVRMDISTEDAKAQFGEVEEIFPYLRKVKTTAA</sequence>
<evidence type="ECO:0000313" key="14">
    <source>
        <dbReference type="EMBL" id="TCP27169.1"/>
    </source>
</evidence>
<dbReference type="SUPFAM" id="SSF52833">
    <property type="entry name" value="Thioredoxin-like"/>
    <property type="match status" value="1"/>
</dbReference>
<proteinExistence type="inferred from homology"/>
<dbReference type="GO" id="GO:0006979">
    <property type="term" value="P:response to oxidative stress"/>
    <property type="evidence" value="ECO:0007669"/>
    <property type="project" value="TreeGrafter"/>
</dbReference>
<gene>
    <name evidence="14" type="ORF">EV656_10172</name>
</gene>
<dbReference type="GO" id="GO:0042744">
    <property type="term" value="P:hydrogen peroxide catabolic process"/>
    <property type="evidence" value="ECO:0007669"/>
    <property type="project" value="TreeGrafter"/>
</dbReference>
<evidence type="ECO:0000256" key="8">
    <source>
        <dbReference type="ARBA" id="ARBA00023284"/>
    </source>
</evidence>
<dbReference type="AlphaFoldDB" id="A0A4R2NY28"/>
<evidence type="ECO:0000256" key="12">
    <source>
        <dbReference type="PIRSR" id="PIRSR000239-1"/>
    </source>
</evidence>
<dbReference type="InterPro" id="IPR019479">
    <property type="entry name" value="Peroxiredoxin_C"/>
</dbReference>
<dbReference type="RefSeq" id="WP_132598325.1">
    <property type="nucleotide sequence ID" value="NZ_NRRP01000001.1"/>
</dbReference>
<evidence type="ECO:0000256" key="11">
    <source>
        <dbReference type="ARBA" id="ARBA00047572"/>
    </source>
</evidence>
<dbReference type="GO" id="GO:0033554">
    <property type="term" value="P:cellular response to stress"/>
    <property type="evidence" value="ECO:0007669"/>
    <property type="project" value="TreeGrafter"/>
</dbReference>
<dbReference type="Pfam" id="PF10417">
    <property type="entry name" value="1-cysPrx_C"/>
    <property type="match status" value="1"/>
</dbReference>
<dbReference type="EC" id="1.11.1.26" evidence="3"/>
<feature type="domain" description="Thioredoxin" evidence="13">
    <location>
        <begin position="3"/>
        <end position="167"/>
    </location>
</feature>
<reference evidence="14 15" key="1">
    <citation type="submission" date="2019-03" db="EMBL/GenBank/DDBJ databases">
        <title>Genomic Encyclopedia of Type Strains, Phase IV (KMG-IV): sequencing the most valuable type-strain genomes for metagenomic binning, comparative biology and taxonomic classification.</title>
        <authorList>
            <person name="Goeker M."/>
        </authorList>
    </citation>
    <scope>NUCLEOTIDE SEQUENCE [LARGE SCALE GENOMIC DNA]</scope>
    <source>
        <strain evidence="14 15">DSM 2781</strain>
    </source>
</reference>
<protein>
    <recommendedName>
        <fullName evidence="4">Alkyl hydroperoxide reductase C</fullName>
        <ecNumber evidence="3">1.11.1.26</ecNumber>
    </recommendedName>
    <alternativeName>
        <fullName evidence="10">Peroxiredoxin</fullName>
    </alternativeName>
</protein>
<evidence type="ECO:0000256" key="5">
    <source>
        <dbReference type="ARBA" id="ARBA00022559"/>
    </source>
</evidence>
<dbReference type="InterPro" id="IPR050217">
    <property type="entry name" value="Peroxiredoxin"/>
</dbReference>
<evidence type="ECO:0000256" key="7">
    <source>
        <dbReference type="ARBA" id="ARBA00023002"/>
    </source>
</evidence>
<dbReference type="InterPro" id="IPR045020">
    <property type="entry name" value="PRX_1cys"/>
</dbReference>